<organism evidence="1 2">
    <name type="scientific">Porites lobata</name>
    <dbReference type="NCBI Taxonomy" id="104759"/>
    <lineage>
        <taxon>Eukaryota</taxon>
        <taxon>Metazoa</taxon>
        <taxon>Cnidaria</taxon>
        <taxon>Anthozoa</taxon>
        <taxon>Hexacorallia</taxon>
        <taxon>Scleractinia</taxon>
        <taxon>Fungiina</taxon>
        <taxon>Poritidae</taxon>
        <taxon>Porites</taxon>
    </lineage>
</organism>
<keyword evidence="2" id="KW-1185">Reference proteome</keyword>
<gene>
    <name evidence="1" type="ORF">PLOB_00027409</name>
</gene>
<sequence length="174" mass="20114">MNCFDRNRCHLGWVNLWDDKDLLGSEVPDHQDHGRPNEPMNFFHLIYHDLSDLGSLILIRIVSKSSLLIICMPREISKHRTGQPINQRSVVTKFLACHVEETRAGMEAEPLLFFPSTKYPGFVDQLEGMWWQDFSPVMGKKAELAWRPSHPVSWICRSGLDLPNLSDIILPHHF</sequence>
<evidence type="ECO:0000313" key="2">
    <source>
        <dbReference type="Proteomes" id="UP001159405"/>
    </source>
</evidence>
<accession>A0ABN8NTB9</accession>
<reference evidence="1 2" key="1">
    <citation type="submission" date="2022-05" db="EMBL/GenBank/DDBJ databases">
        <authorList>
            <consortium name="Genoscope - CEA"/>
            <person name="William W."/>
        </authorList>
    </citation>
    <scope>NUCLEOTIDE SEQUENCE [LARGE SCALE GENOMIC DNA]</scope>
</reference>
<dbReference type="Proteomes" id="UP001159405">
    <property type="component" value="Unassembled WGS sequence"/>
</dbReference>
<proteinExistence type="predicted"/>
<name>A0ABN8NTB9_9CNID</name>
<comment type="caution">
    <text evidence="1">The sequence shown here is derived from an EMBL/GenBank/DDBJ whole genome shotgun (WGS) entry which is preliminary data.</text>
</comment>
<evidence type="ECO:0000313" key="1">
    <source>
        <dbReference type="EMBL" id="CAH3119581.1"/>
    </source>
</evidence>
<dbReference type="EMBL" id="CALNXK010000033">
    <property type="protein sequence ID" value="CAH3119581.1"/>
    <property type="molecule type" value="Genomic_DNA"/>
</dbReference>
<protein>
    <submittedName>
        <fullName evidence="1">Uncharacterized protein</fullName>
    </submittedName>
</protein>